<evidence type="ECO:0000313" key="2">
    <source>
        <dbReference type="Proteomes" id="UP000591371"/>
    </source>
</evidence>
<feature type="non-terminal residue" evidence="1">
    <location>
        <position position="1"/>
    </location>
</feature>
<dbReference type="AlphaFoldDB" id="A0A826JAN3"/>
<accession>A0A826JAN3</accession>
<dbReference type="Proteomes" id="UP000591371">
    <property type="component" value="Unassembled WGS sequence"/>
</dbReference>
<organism evidence="1 2">
    <name type="scientific">Escherichia coli</name>
    <dbReference type="NCBI Taxonomy" id="562"/>
    <lineage>
        <taxon>Bacteria</taxon>
        <taxon>Pseudomonadati</taxon>
        <taxon>Pseudomonadota</taxon>
        <taxon>Gammaproteobacteria</taxon>
        <taxon>Enterobacterales</taxon>
        <taxon>Enterobacteriaceae</taxon>
        <taxon>Escherichia</taxon>
    </lineage>
</organism>
<protein>
    <submittedName>
        <fullName evidence="1">Excinuclease ABC subunit B</fullName>
    </submittedName>
</protein>
<evidence type="ECO:0000313" key="1">
    <source>
        <dbReference type="EMBL" id="EFA4421413.1"/>
    </source>
</evidence>
<name>A0A826JAN3_ECOLX</name>
<reference evidence="1 2" key="1">
    <citation type="submission" date="2019-03" db="EMBL/GenBank/DDBJ databases">
        <authorList>
            <consortium name="GenomeTrakr network: Whole genome sequencing for foodborne pathogen traceback"/>
        </authorList>
    </citation>
    <scope>NUCLEOTIDE SEQUENCE [LARGE SCALE GENOMIC DNA]</scope>
    <source>
        <strain evidence="1 2">PSU-1190</strain>
    </source>
</reference>
<gene>
    <name evidence="1" type="ORF">D3G36_27165</name>
</gene>
<sequence>LHFGRITLLGVTSSSFKEQLRFVSAKAC</sequence>
<comment type="caution">
    <text evidence="1">The sequence shown here is derived from an EMBL/GenBank/DDBJ whole genome shotgun (WGS) entry which is preliminary data.</text>
</comment>
<dbReference type="EMBL" id="AASATZ010000165">
    <property type="protein sequence ID" value="EFA4421413.1"/>
    <property type="molecule type" value="Genomic_DNA"/>
</dbReference>
<proteinExistence type="predicted"/>